<dbReference type="Gene3D" id="3.90.550.10">
    <property type="entry name" value="Spore Coat Polysaccharide Biosynthesis Protein SpsA, Chain A"/>
    <property type="match status" value="1"/>
</dbReference>
<dbReference type="PANTHER" id="PTHR36529:SF1">
    <property type="entry name" value="GLYCOSYLTRANSFERASE"/>
    <property type="match status" value="1"/>
</dbReference>
<dbReference type="SUPFAM" id="SSF53448">
    <property type="entry name" value="Nucleotide-diphospho-sugar transferases"/>
    <property type="match status" value="1"/>
</dbReference>
<organism evidence="1 2">
    <name type="scientific">Psychromarinibacter halotolerans</name>
    <dbReference type="NCBI Taxonomy" id="1775175"/>
    <lineage>
        <taxon>Bacteria</taxon>
        <taxon>Pseudomonadati</taxon>
        <taxon>Pseudomonadota</taxon>
        <taxon>Alphaproteobacteria</taxon>
        <taxon>Rhodobacterales</taxon>
        <taxon>Paracoccaceae</taxon>
        <taxon>Psychromarinibacter</taxon>
    </lineage>
</organism>
<proteinExistence type="predicted"/>
<sequence>MLKDPRPGRVKTRLGREIGMVPAAWWVRHQTARLLRRLTDPRWHLVLAVAPDTALASRAFPGDLPRVAQGPGDLGARMARLLRAAPPGPVLLVGGDIPGLTAAHVARGFAALGGHDAVFGPATDGGFWLVGLKHPRAVPADLFRGVRWSTPHALADSFATLRDRRVARADMLSDVDTAADLRAASEACLSE</sequence>
<dbReference type="Pfam" id="PF09837">
    <property type="entry name" value="DUF2064"/>
    <property type="match status" value="1"/>
</dbReference>
<dbReference type="InterPro" id="IPR018641">
    <property type="entry name" value="Trfase_1_rSAM/seldom-assoc"/>
</dbReference>
<dbReference type="EMBL" id="JBHRTB010000010">
    <property type="protein sequence ID" value="MFC3145711.1"/>
    <property type="molecule type" value="Genomic_DNA"/>
</dbReference>
<comment type="caution">
    <text evidence="1">The sequence shown here is derived from an EMBL/GenBank/DDBJ whole genome shotgun (WGS) entry which is preliminary data.</text>
</comment>
<reference evidence="2" key="1">
    <citation type="journal article" date="2019" name="Int. J. Syst. Evol. Microbiol.">
        <title>The Global Catalogue of Microorganisms (GCM) 10K type strain sequencing project: providing services to taxonomists for standard genome sequencing and annotation.</title>
        <authorList>
            <consortium name="The Broad Institute Genomics Platform"/>
            <consortium name="The Broad Institute Genome Sequencing Center for Infectious Disease"/>
            <person name="Wu L."/>
            <person name="Ma J."/>
        </authorList>
    </citation>
    <scope>NUCLEOTIDE SEQUENCE [LARGE SCALE GENOMIC DNA]</scope>
    <source>
        <strain evidence="2">KCTC 52366</strain>
    </source>
</reference>
<dbReference type="Proteomes" id="UP001595632">
    <property type="component" value="Unassembled WGS sequence"/>
</dbReference>
<name>A0ABV7GZI4_9RHOB</name>
<protein>
    <submittedName>
        <fullName evidence="1">DUF2064 domain-containing protein</fullName>
    </submittedName>
</protein>
<keyword evidence="2" id="KW-1185">Reference proteome</keyword>
<evidence type="ECO:0000313" key="1">
    <source>
        <dbReference type="EMBL" id="MFC3145711.1"/>
    </source>
</evidence>
<evidence type="ECO:0000313" key="2">
    <source>
        <dbReference type="Proteomes" id="UP001595632"/>
    </source>
</evidence>
<accession>A0ABV7GZI4</accession>
<gene>
    <name evidence="1" type="ORF">ACFOGP_23515</name>
</gene>
<dbReference type="RefSeq" id="WP_275632662.1">
    <property type="nucleotide sequence ID" value="NZ_JARGYD010000003.1"/>
</dbReference>
<dbReference type="InterPro" id="IPR029044">
    <property type="entry name" value="Nucleotide-diphossugar_trans"/>
</dbReference>
<dbReference type="PANTHER" id="PTHR36529">
    <property type="entry name" value="SLL1095 PROTEIN"/>
    <property type="match status" value="1"/>
</dbReference>